<dbReference type="InterPro" id="IPR034122">
    <property type="entry name" value="Retropepsin-like_bacterial"/>
</dbReference>
<dbReference type="InterPro" id="IPR001478">
    <property type="entry name" value="PDZ"/>
</dbReference>
<keyword evidence="3" id="KW-0378">Hydrolase</keyword>
<dbReference type="AlphaFoldDB" id="A0A239M901"/>
<evidence type="ECO:0000259" key="2">
    <source>
        <dbReference type="PROSITE" id="PS50106"/>
    </source>
</evidence>
<dbReference type="GO" id="GO:0006508">
    <property type="term" value="P:proteolysis"/>
    <property type="evidence" value="ECO:0007669"/>
    <property type="project" value="UniProtKB-KW"/>
</dbReference>
<organism evidence="3 4">
    <name type="scientific">Ekhidna lutea</name>
    <dbReference type="NCBI Taxonomy" id="447679"/>
    <lineage>
        <taxon>Bacteria</taxon>
        <taxon>Pseudomonadati</taxon>
        <taxon>Bacteroidota</taxon>
        <taxon>Cytophagia</taxon>
        <taxon>Cytophagales</taxon>
        <taxon>Reichenbachiellaceae</taxon>
        <taxon>Ekhidna</taxon>
    </lineage>
</organism>
<accession>A0A239M901</accession>
<dbReference type="Gene3D" id="2.40.70.10">
    <property type="entry name" value="Acid Proteases"/>
    <property type="match status" value="2"/>
</dbReference>
<proteinExistence type="predicted"/>
<dbReference type="InterPro" id="IPR021109">
    <property type="entry name" value="Peptidase_aspartic_dom_sf"/>
</dbReference>
<evidence type="ECO:0000313" key="3">
    <source>
        <dbReference type="EMBL" id="SNT38454.1"/>
    </source>
</evidence>
<dbReference type="Pfam" id="PF13650">
    <property type="entry name" value="Asp_protease_2"/>
    <property type="match status" value="1"/>
</dbReference>
<name>A0A239M901_EKHLU</name>
<evidence type="ECO:0000313" key="4">
    <source>
        <dbReference type="Proteomes" id="UP000198393"/>
    </source>
</evidence>
<keyword evidence="3" id="KW-0645">Protease</keyword>
<keyword evidence="4" id="KW-1185">Reference proteome</keyword>
<sequence>MKRILYLLVFTCLYCNAQSPITSTKMQLFGDHIFIQLSVDGSEPLDFIFDTGDGLPVIDLDVAQELGLDLDHAASKTSAQGAVKGALIDHNTIELNGIVLEKDIELYATSLRHLEMSIGKNIDGIIGYDLLHHYVVKLDYDQGMFELYDQPSYVHEGFGESFEFKLDNYIPHIEAQVTLNDGEVLSGEFFVNTGAGATLDFNTRFAAKNDIIERTGEHFSYPVAGLSNKETTHYEGRVRNFGFGTFDFEKMPIGISTAKHGIQHNKKVAGIIGNKLLKRFNITFDYSREKIYFVKNRNIDNAFSVNASGLNLQLSEDMSKVLVHKVYDASPAKLVGIVKDAEILRVNGKDIKAYALPELRDLLEQANKNIELTLWQEGEEQSFTLDLDQLI</sequence>
<dbReference type="PROSITE" id="PS50106">
    <property type="entry name" value="PDZ"/>
    <property type="match status" value="1"/>
</dbReference>
<dbReference type="Gene3D" id="2.30.42.10">
    <property type="match status" value="1"/>
</dbReference>
<dbReference type="OrthoDB" id="5166556at2"/>
<dbReference type="SUPFAM" id="SSF50156">
    <property type="entry name" value="PDZ domain-like"/>
    <property type="match status" value="1"/>
</dbReference>
<dbReference type="InterPro" id="IPR036034">
    <property type="entry name" value="PDZ_sf"/>
</dbReference>
<dbReference type="EMBL" id="FZPD01000007">
    <property type="protein sequence ID" value="SNT38454.1"/>
    <property type="molecule type" value="Genomic_DNA"/>
</dbReference>
<dbReference type="Proteomes" id="UP000198393">
    <property type="component" value="Unassembled WGS sequence"/>
</dbReference>
<dbReference type="CDD" id="cd05483">
    <property type="entry name" value="retropepsin_like_bacteria"/>
    <property type="match status" value="1"/>
</dbReference>
<dbReference type="SMART" id="SM00228">
    <property type="entry name" value="PDZ"/>
    <property type="match status" value="1"/>
</dbReference>
<keyword evidence="1" id="KW-0732">Signal</keyword>
<reference evidence="3 4" key="1">
    <citation type="submission" date="2017-06" db="EMBL/GenBank/DDBJ databases">
        <authorList>
            <person name="Kim H.J."/>
            <person name="Triplett B.A."/>
        </authorList>
    </citation>
    <scope>NUCLEOTIDE SEQUENCE [LARGE SCALE GENOMIC DNA]</scope>
    <source>
        <strain evidence="3 4">DSM 19307</strain>
    </source>
</reference>
<dbReference type="RefSeq" id="WP_089358349.1">
    <property type="nucleotide sequence ID" value="NZ_FZPD01000007.1"/>
</dbReference>
<feature type="chain" id="PRO_5013258136" evidence="1">
    <location>
        <begin position="18"/>
        <end position="391"/>
    </location>
</feature>
<feature type="domain" description="PDZ" evidence="2">
    <location>
        <begin position="309"/>
        <end position="378"/>
    </location>
</feature>
<protein>
    <submittedName>
        <fullName evidence="3">Aspartyl protease</fullName>
    </submittedName>
</protein>
<dbReference type="GO" id="GO:0008233">
    <property type="term" value="F:peptidase activity"/>
    <property type="evidence" value="ECO:0007669"/>
    <property type="project" value="UniProtKB-KW"/>
</dbReference>
<dbReference type="Pfam" id="PF00595">
    <property type="entry name" value="PDZ"/>
    <property type="match status" value="1"/>
</dbReference>
<gene>
    <name evidence="3" type="ORF">SAMN05421640_3685</name>
</gene>
<dbReference type="SUPFAM" id="SSF50630">
    <property type="entry name" value="Acid proteases"/>
    <property type="match status" value="1"/>
</dbReference>
<feature type="signal peptide" evidence="1">
    <location>
        <begin position="1"/>
        <end position="17"/>
    </location>
</feature>
<evidence type="ECO:0000256" key="1">
    <source>
        <dbReference type="SAM" id="SignalP"/>
    </source>
</evidence>